<dbReference type="PANTHER" id="PTHR10622:SF10">
    <property type="entry name" value="HET DOMAIN-CONTAINING PROTEIN"/>
    <property type="match status" value="1"/>
</dbReference>
<sequence>MSWASKRQTTREEDISYCLLGLFDVNMPLIYGEGSKAFSRLLREIAQISDDQSILTWQSPVDRHLQSPSGPECYPINSIFPASQWTFAHQTKKTNSLATSNDLQVDIMVCSDFVKFYGHSSLTGGCLGILDCTVGSDLRARPAVKLEKAPGVEDVYYLVSQKGYTYVVQMPDMTRPNQTALDSRYALSNVLVAASKPASWAMAAKGMTAKVKVAVESLTKRILKSEKRDPGEIAELCCLERDGIAKKTWPDPDYVNLKTAKMRKAIIKNFFITQEGTESSSPSVVGTRICLDNAHGYSVAHCVPDIRPDRRTRCNMVIPRTWGDRWCMLFLESASGPPFTVAWRPYNLDHRWLPLPSICLINSISKLKQICFAGPGHLYSDEEYWERAKGVAQKTLQYTIKSRLPSRERTDREPVLKDTLKLDGVEITAELADESFLSQRIDKLHISIEKSS</sequence>
<proteinExistence type="predicted"/>
<evidence type="ECO:0000313" key="2">
    <source>
        <dbReference type="Proteomes" id="UP001390339"/>
    </source>
</evidence>
<dbReference type="Proteomes" id="UP001390339">
    <property type="component" value="Unassembled WGS sequence"/>
</dbReference>
<protein>
    <submittedName>
        <fullName evidence="1">Heterokaryon incompatibility protein-domain-containing protein</fullName>
    </submittedName>
</protein>
<keyword evidence="2" id="KW-1185">Reference proteome</keyword>
<comment type="caution">
    <text evidence="1">The sequence shown here is derived from an EMBL/GenBank/DDBJ whole genome shotgun (WGS) entry which is preliminary data.</text>
</comment>
<evidence type="ECO:0000313" key="1">
    <source>
        <dbReference type="EMBL" id="KAK8867348.1"/>
    </source>
</evidence>
<dbReference type="EMBL" id="JAPCWZ010000004">
    <property type="protein sequence ID" value="KAK8867348.1"/>
    <property type="molecule type" value="Genomic_DNA"/>
</dbReference>
<organism evidence="1 2">
    <name type="scientific">Apiospora arundinis</name>
    <dbReference type="NCBI Taxonomy" id="335852"/>
    <lineage>
        <taxon>Eukaryota</taxon>
        <taxon>Fungi</taxon>
        <taxon>Dikarya</taxon>
        <taxon>Ascomycota</taxon>
        <taxon>Pezizomycotina</taxon>
        <taxon>Sordariomycetes</taxon>
        <taxon>Xylariomycetidae</taxon>
        <taxon>Amphisphaeriales</taxon>
        <taxon>Apiosporaceae</taxon>
        <taxon>Apiospora</taxon>
    </lineage>
</organism>
<name>A0ABR2IRN5_9PEZI</name>
<reference evidence="1 2" key="1">
    <citation type="journal article" date="2024" name="IMA Fungus">
        <title>Apiospora arundinis, a panoply of carbohydrate-active enzymes and secondary metabolites.</title>
        <authorList>
            <person name="Sorensen T."/>
            <person name="Petersen C."/>
            <person name="Muurmann A.T."/>
            <person name="Christiansen J.V."/>
            <person name="Brundto M.L."/>
            <person name="Overgaard C.K."/>
            <person name="Boysen A.T."/>
            <person name="Wollenberg R.D."/>
            <person name="Larsen T.O."/>
            <person name="Sorensen J.L."/>
            <person name="Nielsen K.L."/>
            <person name="Sondergaard T.E."/>
        </authorList>
    </citation>
    <scope>NUCLEOTIDE SEQUENCE [LARGE SCALE GENOMIC DNA]</scope>
    <source>
        <strain evidence="1 2">AAU 773</strain>
    </source>
</reference>
<gene>
    <name evidence="1" type="ORF">PGQ11_005926</name>
</gene>
<dbReference type="PANTHER" id="PTHR10622">
    <property type="entry name" value="HET DOMAIN-CONTAINING PROTEIN"/>
    <property type="match status" value="1"/>
</dbReference>
<accession>A0ABR2IRN5</accession>